<keyword evidence="4 7" id="KW-0238">DNA-binding</keyword>
<sequence>MPKLLLIEDDDITAEEIASDLRWRGFGVEVAVDGIEGLEVARGGAWDVIVIDRMLPGCDGLTVLKTLRGEDNKVPALILSAMGHVDERVRGLRAGGDDYLTKPFSLVELAARVEALLRRPAASRETLLRVGPLELDLITSKATRGQRSLDLLPREFKLLEYMVRREGQVVTPAMLFEEVWNYNFVPQSNLIHVHMGRLRRKLDASGETPLIETVRGIGYTLHAPT</sequence>
<dbReference type="AlphaFoldDB" id="A0AA41Z2C2"/>
<evidence type="ECO:0000256" key="5">
    <source>
        <dbReference type="ARBA" id="ARBA00023163"/>
    </source>
</evidence>
<dbReference type="GO" id="GO:0005829">
    <property type="term" value="C:cytosol"/>
    <property type="evidence" value="ECO:0007669"/>
    <property type="project" value="TreeGrafter"/>
</dbReference>
<feature type="domain" description="Response regulatory" evidence="8">
    <location>
        <begin position="3"/>
        <end position="117"/>
    </location>
</feature>
<keyword evidence="3" id="KW-0805">Transcription regulation</keyword>
<dbReference type="GO" id="GO:0032993">
    <property type="term" value="C:protein-DNA complex"/>
    <property type="evidence" value="ECO:0007669"/>
    <property type="project" value="TreeGrafter"/>
</dbReference>
<keyword evidence="1 6" id="KW-0597">Phosphoprotein</keyword>
<reference evidence="10" key="1">
    <citation type="submission" date="2022-05" db="EMBL/GenBank/DDBJ databases">
        <authorList>
            <person name="Pankratov T."/>
        </authorList>
    </citation>
    <scope>NUCLEOTIDE SEQUENCE</scope>
    <source>
        <strain evidence="10">BP6-180914</strain>
    </source>
</reference>
<dbReference type="SMART" id="SM00448">
    <property type="entry name" value="REC"/>
    <property type="match status" value="1"/>
</dbReference>
<evidence type="ECO:0000259" key="9">
    <source>
        <dbReference type="PROSITE" id="PS51755"/>
    </source>
</evidence>
<dbReference type="InterPro" id="IPR039420">
    <property type="entry name" value="WalR-like"/>
</dbReference>
<evidence type="ECO:0000256" key="4">
    <source>
        <dbReference type="ARBA" id="ARBA00023125"/>
    </source>
</evidence>
<dbReference type="Pfam" id="PF00072">
    <property type="entry name" value="Response_reg"/>
    <property type="match status" value="1"/>
</dbReference>
<dbReference type="PANTHER" id="PTHR48111">
    <property type="entry name" value="REGULATOR OF RPOS"/>
    <property type="match status" value="1"/>
</dbReference>
<evidence type="ECO:0000256" key="1">
    <source>
        <dbReference type="ARBA" id="ARBA00022553"/>
    </source>
</evidence>
<dbReference type="PROSITE" id="PS51755">
    <property type="entry name" value="OMPR_PHOB"/>
    <property type="match status" value="1"/>
</dbReference>
<keyword evidence="11" id="KW-1185">Reference proteome</keyword>
<evidence type="ECO:0000256" key="7">
    <source>
        <dbReference type="PROSITE-ProRule" id="PRU01091"/>
    </source>
</evidence>
<dbReference type="GO" id="GO:0006355">
    <property type="term" value="P:regulation of DNA-templated transcription"/>
    <property type="evidence" value="ECO:0007669"/>
    <property type="project" value="InterPro"/>
</dbReference>
<dbReference type="SMART" id="SM00862">
    <property type="entry name" value="Trans_reg_C"/>
    <property type="match status" value="1"/>
</dbReference>
<evidence type="ECO:0000256" key="6">
    <source>
        <dbReference type="PROSITE-ProRule" id="PRU00169"/>
    </source>
</evidence>
<dbReference type="RefSeq" id="WP_282589313.1">
    <property type="nucleotide sequence ID" value="NZ_JAMOIM010000076.1"/>
</dbReference>
<proteinExistence type="predicted"/>
<keyword evidence="2" id="KW-0902">Two-component regulatory system</keyword>
<dbReference type="InterPro" id="IPR001867">
    <property type="entry name" value="OmpR/PhoB-type_DNA-bd"/>
</dbReference>
<dbReference type="PROSITE" id="PS50110">
    <property type="entry name" value="RESPONSE_REGULATORY"/>
    <property type="match status" value="1"/>
</dbReference>
<dbReference type="Proteomes" id="UP001165667">
    <property type="component" value="Unassembled WGS sequence"/>
</dbReference>
<dbReference type="CDD" id="cd00383">
    <property type="entry name" value="trans_reg_C"/>
    <property type="match status" value="1"/>
</dbReference>
<organism evidence="10 11">
    <name type="scientific">Lichenifustis flavocetrariae</name>
    <dbReference type="NCBI Taxonomy" id="2949735"/>
    <lineage>
        <taxon>Bacteria</taxon>
        <taxon>Pseudomonadati</taxon>
        <taxon>Pseudomonadota</taxon>
        <taxon>Alphaproteobacteria</taxon>
        <taxon>Hyphomicrobiales</taxon>
        <taxon>Lichenihabitantaceae</taxon>
        <taxon>Lichenifustis</taxon>
    </lineage>
</organism>
<gene>
    <name evidence="10" type="ORF">M8523_34255</name>
</gene>
<keyword evidence="5" id="KW-0804">Transcription</keyword>
<comment type="caution">
    <text evidence="10">The sequence shown here is derived from an EMBL/GenBank/DDBJ whole genome shotgun (WGS) entry which is preliminary data.</text>
</comment>
<evidence type="ECO:0000256" key="2">
    <source>
        <dbReference type="ARBA" id="ARBA00023012"/>
    </source>
</evidence>
<feature type="DNA-binding region" description="OmpR/PhoB-type" evidence="7">
    <location>
        <begin position="125"/>
        <end position="223"/>
    </location>
</feature>
<dbReference type="SUPFAM" id="SSF52172">
    <property type="entry name" value="CheY-like"/>
    <property type="match status" value="1"/>
</dbReference>
<dbReference type="EMBL" id="JAMOIM010000076">
    <property type="protein sequence ID" value="MCW6512936.1"/>
    <property type="molecule type" value="Genomic_DNA"/>
</dbReference>
<dbReference type="InterPro" id="IPR036388">
    <property type="entry name" value="WH-like_DNA-bd_sf"/>
</dbReference>
<dbReference type="Gene3D" id="3.40.50.2300">
    <property type="match status" value="1"/>
</dbReference>
<accession>A0AA41Z2C2</accession>
<evidence type="ECO:0000256" key="3">
    <source>
        <dbReference type="ARBA" id="ARBA00023015"/>
    </source>
</evidence>
<evidence type="ECO:0000259" key="8">
    <source>
        <dbReference type="PROSITE" id="PS50110"/>
    </source>
</evidence>
<dbReference type="FunFam" id="1.10.10.10:FF:000005">
    <property type="entry name" value="Two-component system response regulator"/>
    <property type="match status" value="1"/>
</dbReference>
<dbReference type="GO" id="GO:0000976">
    <property type="term" value="F:transcription cis-regulatory region binding"/>
    <property type="evidence" value="ECO:0007669"/>
    <property type="project" value="TreeGrafter"/>
</dbReference>
<dbReference type="Pfam" id="PF00486">
    <property type="entry name" value="Trans_reg_C"/>
    <property type="match status" value="1"/>
</dbReference>
<dbReference type="InterPro" id="IPR011006">
    <property type="entry name" value="CheY-like_superfamily"/>
</dbReference>
<dbReference type="PANTHER" id="PTHR48111:SF76">
    <property type="entry name" value="TWO-COMPONENT RESPONSE REGULATOR"/>
    <property type="match status" value="1"/>
</dbReference>
<evidence type="ECO:0000313" key="11">
    <source>
        <dbReference type="Proteomes" id="UP001165667"/>
    </source>
</evidence>
<dbReference type="Gene3D" id="1.10.10.10">
    <property type="entry name" value="Winged helix-like DNA-binding domain superfamily/Winged helix DNA-binding domain"/>
    <property type="match status" value="1"/>
</dbReference>
<dbReference type="Gene3D" id="6.10.250.690">
    <property type="match status" value="1"/>
</dbReference>
<protein>
    <submittedName>
        <fullName evidence="10">Response regulator transcription factor</fullName>
    </submittedName>
</protein>
<evidence type="ECO:0000313" key="10">
    <source>
        <dbReference type="EMBL" id="MCW6512936.1"/>
    </source>
</evidence>
<dbReference type="InterPro" id="IPR001789">
    <property type="entry name" value="Sig_transdc_resp-reg_receiver"/>
</dbReference>
<name>A0AA41Z2C2_9HYPH</name>
<feature type="domain" description="OmpR/PhoB-type" evidence="9">
    <location>
        <begin position="125"/>
        <end position="223"/>
    </location>
</feature>
<dbReference type="GO" id="GO:0000156">
    <property type="term" value="F:phosphorelay response regulator activity"/>
    <property type="evidence" value="ECO:0007669"/>
    <property type="project" value="TreeGrafter"/>
</dbReference>
<feature type="modified residue" description="4-aspartylphosphate" evidence="6">
    <location>
        <position position="52"/>
    </location>
</feature>